<keyword evidence="5 7" id="KW-1133">Transmembrane helix</keyword>
<evidence type="ECO:0000256" key="5">
    <source>
        <dbReference type="ARBA" id="ARBA00022989"/>
    </source>
</evidence>
<keyword evidence="10" id="KW-1185">Reference proteome</keyword>
<evidence type="ECO:0000313" key="10">
    <source>
        <dbReference type="Proteomes" id="UP000737402"/>
    </source>
</evidence>
<evidence type="ECO:0000259" key="8">
    <source>
        <dbReference type="Pfam" id="PF02397"/>
    </source>
</evidence>
<dbReference type="PANTHER" id="PTHR30576">
    <property type="entry name" value="COLANIC BIOSYNTHESIS UDP-GLUCOSE LIPID CARRIER TRANSFERASE"/>
    <property type="match status" value="1"/>
</dbReference>
<dbReference type="InterPro" id="IPR003362">
    <property type="entry name" value="Bact_transf"/>
</dbReference>
<reference evidence="9 10" key="1">
    <citation type="submission" date="2021-01" db="EMBL/GenBank/DDBJ databases">
        <title>Genomic Encyclopedia of Type Strains, Phase IV (KMG-IV): sequencing the most valuable type-strain genomes for metagenomic binning, comparative biology and taxonomic classification.</title>
        <authorList>
            <person name="Goeker M."/>
        </authorList>
    </citation>
    <scope>NUCLEOTIDE SEQUENCE [LARGE SCALE GENOMIC DNA]</scope>
    <source>
        <strain evidence="9 10">DSM 25879</strain>
    </source>
</reference>
<evidence type="ECO:0000256" key="7">
    <source>
        <dbReference type="SAM" id="Phobius"/>
    </source>
</evidence>
<name>A0ABS2NUQ6_9BACI</name>
<dbReference type="Pfam" id="PF02397">
    <property type="entry name" value="Bac_transf"/>
    <property type="match status" value="1"/>
</dbReference>
<gene>
    <name evidence="9" type="ORF">JOC95_000223</name>
</gene>
<dbReference type="EMBL" id="JAFBED010000001">
    <property type="protein sequence ID" value="MBM7618381.1"/>
    <property type="molecule type" value="Genomic_DNA"/>
</dbReference>
<dbReference type="PANTHER" id="PTHR30576:SF0">
    <property type="entry name" value="UNDECAPRENYL-PHOSPHATE N-ACETYLGALACTOSAMINYL 1-PHOSPHATE TRANSFERASE-RELATED"/>
    <property type="match status" value="1"/>
</dbReference>
<comment type="similarity">
    <text evidence="2">Belongs to the bacterial sugar transferase family.</text>
</comment>
<protein>
    <submittedName>
        <fullName evidence="9">Exopolysaccharide biosynthesis polyprenyl glycosylphosphotransferase</fullName>
    </submittedName>
</protein>
<accession>A0ABS2NUQ6</accession>
<dbReference type="NCBIfam" id="TIGR03025">
    <property type="entry name" value="EPS_sugtrans"/>
    <property type="match status" value="1"/>
</dbReference>
<dbReference type="Proteomes" id="UP000737402">
    <property type="component" value="Unassembled WGS sequence"/>
</dbReference>
<comment type="subcellular location">
    <subcellularLocation>
        <location evidence="1">Membrane</location>
        <topology evidence="1">Multi-pass membrane protein</topology>
    </subcellularLocation>
</comment>
<dbReference type="RefSeq" id="WP_204412624.1">
    <property type="nucleotide sequence ID" value="NZ_JAFBED010000001.1"/>
</dbReference>
<evidence type="ECO:0000256" key="3">
    <source>
        <dbReference type="ARBA" id="ARBA00022679"/>
    </source>
</evidence>
<feature type="transmembrane region" description="Helical" evidence="7">
    <location>
        <begin position="44"/>
        <end position="65"/>
    </location>
</feature>
<sequence>MKNILDEKGTRVAFIVVDVALITISYFLAFYIRSETYDARNWDSFFSVLPWIMLISVFFLSVFEVNPSRRKRLFDYFGSIIVSTTSITIATMAVSFFFRAFGLPRSVILLSFIIGIALLTIWKVIFLYIRKTSNPENVLIISNPQDKRRLMYQVEETFASKINLHFIDYNSPIEEIYEAIKNAESVVIGSKDTDEKKSSIIYYSFKNNKNLYLVPSFYDLLLSKSDITPFEDTMALSIKPFGLSIDQQIIKRTFDLVVSIVVLPFLIPIGIFGALLIKLESPKGSIFFKQARLGKDNKEFSILKFRTMVENAESATGPTLAKEKDPRITKIGSFLRATRIDEIPQILNVLKGDMSIVGPRPERSFFIEQFKKDISSYEYRNSVKPGITGYAQIMGKYTTGVQDKLRFDLHYIRNYSLMFDIIILLRTVLVLVDKTKSEGVKTQPQENN</sequence>
<feature type="transmembrane region" description="Helical" evidence="7">
    <location>
        <begin position="12"/>
        <end position="32"/>
    </location>
</feature>
<feature type="transmembrane region" description="Helical" evidence="7">
    <location>
        <begin position="256"/>
        <end position="277"/>
    </location>
</feature>
<evidence type="ECO:0000256" key="4">
    <source>
        <dbReference type="ARBA" id="ARBA00022692"/>
    </source>
</evidence>
<keyword evidence="3" id="KW-0808">Transferase</keyword>
<keyword evidence="6 7" id="KW-0472">Membrane</keyword>
<dbReference type="InterPro" id="IPR017475">
    <property type="entry name" value="EPS_sugar_tfrase"/>
</dbReference>
<feature type="transmembrane region" description="Helical" evidence="7">
    <location>
        <begin position="77"/>
        <end position="101"/>
    </location>
</feature>
<proteinExistence type="inferred from homology"/>
<feature type="domain" description="Bacterial sugar transferase" evidence="8">
    <location>
        <begin position="251"/>
        <end position="432"/>
    </location>
</feature>
<feature type="transmembrane region" description="Helical" evidence="7">
    <location>
        <begin position="107"/>
        <end position="129"/>
    </location>
</feature>
<evidence type="ECO:0000256" key="1">
    <source>
        <dbReference type="ARBA" id="ARBA00004141"/>
    </source>
</evidence>
<evidence type="ECO:0000313" key="9">
    <source>
        <dbReference type="EMBL" id="MBM7618381.1"/>
    </source>
</evidence>
<evidence type="ECO:0000256" key="6">
    <source>
        <dbReference type="ARBA" id="ARBA00023136"/>
    </source>
</evidence>
<organism evidence="9 10">
    <name type="scientific">Sutcliffiella tianshenii</name>
    <dbReference type="NCBI Taxonomy" id="1463404"/>
    <lineage>
        <taxon>Bacteria</taxon>
        <taxon>Bacillati</taxon>
        <taxon>Bacillota</taxon>
        <taxon>Bacilli</taxon>
        <taxon>Bacillales</taxon>
        <taxon>Bacillaceae</taxon>
        <taxon>Sutcliffiella</taxon>
    </lineage>
</organism>
<evidence type="ECO:0000256" key="2">
    <source>
        <dbReference type="ARBA" id="ARBA00006464"/>
    </source>
</evidence>
<keyword evidence="4 7" id="KW-0812">Transmembrane</keyword>
<comment type="caution">
    <text evidence="9">The sequence shown here is derived from an EMBL/GenBank/DDBJ whole genome shotgun (WGS) entry which is preliminary data.</text>
</comment>